<evidence type="ECO:0000256" key="3">
    <source>
        <dbReference type="ARBA" id="ARBA00022553"/>
    </source>
</evidence>
<gene>
    <name evidence="10" type="ORF">ACFQE0_14355</name>
</gene>
<protein>
    <recommendedName>
        <fullName evidence="2">histidine kinase</fullName>
        <ecNumber evidence="2">2.7.13.3</ecNumber>
    </recommendedName>
</protein>
<evidence type="ECO:0000256" key="6">
    <source>
        <dbReference type="ARBA" id="ARBA00022777"/>
    </source>
</evidence>
<evidence type="ECO:0000313" key="10">
    <source>
        <dbReference type="EMBL" id="MFC6790689.1"/>
    </source>
</evidence>
<dbReference type="InterPro" id="IPR011102">
    <property type="entry name" value="Sig_transdc_His_kinase_HWE"/>
</dbReference>
<keyword evidence="5" id="KW-0547">Nucleotide-binding</keyword>
<name>A0ABW2BJU8_9HYPH</name>
<comment type="caution">
    <text evidence="10">The sequence shown here is derived from an EMBL/GenBank/DDBJ whole genome shotgun (WGS) entry which is preliminary data.</text>
</comment>
<keyword evidence="7" id="KW-0067">ATP-binding</keyword>
<keyword evidence="3" id="KW-0597">Phosphoprotein</keyword>
<sequence length="183" mass="19581">MTESGRKRNDRFGEGEPEKRTASYRPNRLIALGKSHDLLLGGSLSKAPLRSVIENAVEIHQDRLDRFVIDGPLIMIGSRAALSLALMLHELATNAAKYGALSNASGRVTIDWQIDGDGEDASVTVRWAEAGGPPVEAPTRTGFGTRLIARGLAGSFDGEVDLRYPPTGVVCTIVAPQRGLMTS</sequence>
<dbReference type="InterPro" id="IPR036890">
    <property type="entry name" value="HATPase_C_sf"/>
</dbReference>
<dbReference type="Pfam" id="PF07536">
    <property type="entry name" value="HWE_HK"/>
    <property type="match status" value="1"/>
</dbReference>
<dbReference type="SUPFAM" id="SSF55874">
    <property type="entry name" value="ATPase domain of HSP90 chaperone/DNA topoisomerase II/histidine kinase"/>
    <property type="match status" value="1"/>
</dbReference>
<evidence type="ECO:0000313" key="11">
    <source>
        <dbReference type="Proteomes" id="UP001596292"/>
    </source>
</evidence>
<keyword evidence="11" id="KW-1185">Reference proteome</keyword>
<dbReference type="GO" id="GO:0004673">
    <property type="term" value="F:protein histidine kinase activity"/>
    <property type="evidence" value="ECO:0007669"/>
    <property type="project" value="UniProtKB-EC"/>
</dbReference>
<feature type="domain" description="Signal transduction histidine kinase HWE region" evidence="9">
    <location>
        <begin position="27"/>
        <end position="72"/>
    </location>
</feature>
<dbReference type="Proteomes" id="UP001596292">
    <property type="component" value="Unassembled WGS sequence"/>
</dbReference>
<evidence type="ECO:0000256" key="2">
    <source>
        <dbReference type="ARBA" id="ARBA00012438"/>
    </source>
</evidence>
<dbReference type="PANTHER" id="PTHR41523">
    <property type="entry name" value="TWO-COMPONENT SYSTEM SENSOR PROTEIN"/>
    <property type="match status" value="1"/>
</dbReference>
<evidence type="ECO:0000256" key="7">
    <source>
        <dbReference type="ARBA" id="ARBA00022840"/>
    </source>
</evidence>
<proteinExistence type="predicted"/>
<feature type="region of interest" description="Disordered" evidence="8">
    <location>
        <begin position="1"/>
        <end position="25"/>
    </location>
</feature>
<evidence type="ECO:0000259" key="9">
    <source>
        <dbReference type="Pfam" id="PF07536"/>
    </source>
</evidence>
<keyword evidence="6 10" id="KW-0418">Kinase</keyword>
<reference evidence="11" key="1">
    <citation type="journal article" date="2019" name="Int. J. Syst. Evol. Microbiol.">
        <title>The Global Catalogue of Microorganisms (GCM) 10K type strain sequencing project: providing services to taxonomists for standard genome sequencing and annotation.</title>
        <authorList>
            <consortium name="The Broad Institute Genomics Platform"/>
            <consortium name="The Broad Institute Genome Sequencing Center for Infectious Disease"/>
            <person name="Wu L."/>
            <person name="Ma J."/>
        </authorList>
    </citation>
    <scope>NUCLEOTIDE SEQUENCE [LARGE SCALE GENOMIC DNA]</scope>
    <source>
        <strain evidence="11">CCUG 48316</strain>
    </source>
</reference>
<dbReference type="EC" id="2.7.13.3" evidence="2"/>
<dbReference type="PANTHER" id="PTHR41523:SF7">
    <property type="entry name" value="HISTIDINE KINASE"/>
    <property type="match status" value="1"/>
</dbReference>
<evidence type="ECO:0000256" key="4">
    <source>
        <dbReference type="ARBA" id="ARBA00022679"/>
    </source>
</evidence>
<organism evidence="10 11">
    <name type="scientific">Methylobacterium komagatae</name>
    <dbReference type="NCBI Taxonomy" id="374425"/>
    <lineage>
        <taxon>Bacteria</taxon>
        <taxon>Pseudomonadati</taxon>
        <taxon>Pseudomonadota</taxon>
        <taxon>Alphaproteobacteria</taxon>
        <taxon>Hyphomicrobiales</taxon>
        <taxon>Methylobacteriaceae</taxon>
        <taxon>Methylobacterium</taxon>
    </lineage>
</organism>
<evidence type="ECO:0000256" key="1">
    <source>
        <dbReference type="ARBA" id="ARBA00000085"/>
    </source>
</evidence>
<comment type="catalytic activity">
    <reaction evidence="1">
        <text>ATP + protein L-histidine = ADP + protein N-phospho-L-histidine.</text>
        <dbReference type="EC" id="2.7.13.3"/>
    </reaction>
</comment>
<accession>A0ABW2BJU8</accession>
<dbReference type="EMBL" id="JBHSWN010000001">
    <property type="protein sequence ID" value="MFC6790689.1"/>
    <property type="molecule type" value="Genomic_DNA"/>
</dbReference>
<keyword evidence="4 10" id="KW-0808">Transferase</keyword>
<evidence type="ECO:0000256" key="5">
    <source>
        <dbReference type="ARBA" id="ARBA00022741"/>
    </source>
</evidence>
<feature type="compositionally biased region" description="Basic and acidic residues" evidence="8">
    <location>
        <begin position="1"/>
        <end position="21"/>
    </location>
</feature>
<dbReference type="Gene3D" id="3.30.565.10">
    <property type="entry name" value="Histidine kinase-like ATPase, C-terminal domain"/>
    <property type="match status" value="1"/>
</dbReference>
<evidence type="ECO:0000256" key="8">
    <source>
        <dbReference type="SAM" id="MobiDB-lite"/>
    </source>
</evidence>